<keyword evidence="2" id="KW-1185">Reference proteome</keyword>
<organism evidence="1 2">
    <name type="scientific">Armillaria solidipes</name>
    <dbReference type="NCBI Taxonomy" id="1076256"/>
    <lineage>
        <taxon>Eukaryota</taxon>
        <taxon>Fungi</taxon>
        <taxon>Dikarya</taxon>
        <taxon>Basidiomycota</taxon>
        <taxon>Agaricomycotina</taxon>
        <taxon>Agaricomycetes</taxon>
        <taxon>Agaricomycetidae</taxon>
        <taxon>Agaricales</taxon>
        <taxon>Marasmiineae</taxon>
        <taxon>Physalacriaceae</taxon>
        <taxon>Armillaria</taxon>
    </lineage>
</organism>
<gene>
    <name evidence="1" type="ORF">ARMSODRAFT_740201</name>
</gene>
<dbReference type="AlphaFoldDB" id="A0A2H3C9R4"/>
<dbReference type="Proteomes" id="UP000218334">
    <property type="component" value="Unassembled WGS sequence"/>
</dbReference>
<proteinExistence type="predicted"/>
<sequence>MVAMRRYNSLRGMFFITFIHANNDCYHMIFVSYFAVVATPYPAPMPRSSMNAPKFEGWHYDAVAGVVPRRRVHGRDLEKTLSTPIVTFESIDSIPSSHVHFHSAIQPHRRLLLYLSPRRILYNTSHLMASRSSAKTLPSMTSCPL</sequence>
<evidence type="ECO:0000313" key="1">
    <source>
        <dbReference type="EMBL" id="PBK72026.1"/>
    </source>
</evidence>
<dbReference type="EMBL" id="KZ293422">
    <property type="protein sequence ID" value="PBK72026.1"/>
    <property type="molecule type" value="Genomic_DNA"/>
</dbReference>
<name>A0A2H3C9R4_9AGAR</name>
<reference evidence="2" key="1">
    <citation type="journal article" date="2017" name="Nat. Ecol. Evol.">
        <title>Genome expansion and lineage-specific genetic innovations in the forest pathogenic fungi Armillaria.</title>
        <authorList>
            <person name="Sipos G."/>
            <person name="Prasanna A.N."/>
            <person name="Walter M.C."/>
            <person name="O'Connor E."/>
            <person name="Balint B."/>
            <person name="Krizsan K."/>
            <person name="Kiss B."/>
            <person name="Hess J."/>
            <person name="Varga T."/>
            <person name="Slot J."/>
            <person name="Riley R."/>
            <person name="Boka B."/>
            <person name="Rigling D."/>
            <person name="Barry K."/>
            <person name="Lee J."/>
            <person name="Mihaltcheva S."/>
            <person name="LaButti K."/>
            <person name="Lipzen A."/>
            <person name="Waldron R."/>
            <person name="Moloney N.M."/>
            <person name="Sperisen C."/>
            <person name="Kredics L."/>
            <person name="Vagvoelgyi C."/>
            <person name="Patrignani A."/>
            <person name="Fitzpatrick D."/>
            <person name="Nagy I."/>
            <person name="Doyle S."/>
            <person name="Anderson J.B."/>
            <person name="Grigoriev I.V."/>
            <person name="Gueldener U."/>
            <person name="Muensterkoetter M."/>
            <person name="Nagy L.G."/>
        </authorList>
    </citation>
    <scope>NUCLEOTIDE SEQUENCE [LARGE SCALE GENOMIC DNA]</scope>
    <source>
        <strain evidence="2">28-4</strain>
    </source>
</reference>
<evidence type="ECO:0000313" key="2">
    <source>
        <dbReference type="Proteomes" id="UP000218334"/>
    </source>
</evidence>
<protein>
    <submittedName>
        <fullName evidence="1">Uncharacterized protein</fullName>
    </submittedName>
</protein>
<accession>A0A2H3C9R4</accession>